<dbReference type="CDD" id="cd00195">
    <property type="entry name" value="UBCc_UEV"/>
    <property type="match status" value="1"/>
</dbReference>
<gene>
    <name evidence="4" type="ORF">QQS21_001659</name>
</gene>
<dbReference type="InterPro" id="IPR050113">
    <property type="entry name" value="Ub_conjugating_enzyme"/>
</dbReference>
<dbReference type="SMART" id="SM00212">
    <property type="entry name" value="UBCc"/>
    <property type="match status" value="1"/>
</dbReference>
<dbReference type="SUPFAM" id="SSF54495">
    <property type="entry name" value="UBC-like"/>
    <property type="match status" value="1"/>
</dbReference>
<protein>
    <recommendedName>
        <fullName evidence="6">UBC core domain-containing protein</fullName>
    </recommendedName>
</protein>
<evidence type="ECO:0000313" key="4">
    <source>
        <dbReference type="EMBL" id="KAK2612395.1"/>
    </source>
</evidence>
<keyword evidence="5" id="KW-1185">Reference proteome</keyword>
<evidence type="ECO:0000259" key="3">
    <source>
        <dbReference type="PROSITE" id="PS50181"/>
    </source>
</evidence>
<evidence type="ECO:0000313" key="5">
    <source>
        <dbReference type="Proteomes" id="UP001251528"/>
    </source>
</evidence>
<evidence type="ECO:0000259" key="2">
    <source>
        <dbReference type="PROSITE" id="PS50127"/>
    </source>
</evidence>
<evidence type="ECO:0008006" key="6">
    <source>
        <dbReference type="Google" id="ProtNLM"/>
    </source>
</evidence>
<dbReference type="InterPro" id="IPR001810">
    <property type="entry name" value="F-box_dom"/>
</dbReference>
<keyword evidence="1" id="KW-0833">Ubl conjugation pathway</keyword>
<evidence type="ECO:0000256" key="1">
    <source>
        <dbReference type="ARBA" id="ARBA00022786"/>
    </source>
</evidence>
<comment type="caution">
    <text evidence="4">The sequence shown here is derived from an EMBL/GenBank/DDBJ whole genome shotgun (WGS) entry which is preliminary data.</text>
</comment>
<reference evidence="4" key="1">
    <citation type="submission" date="2023-06" db="EMBL/GenBank/DDBJ databases">
        <title>Conoideocrella luteorostrata (Hypocreales: Clavicipitaceae), a potential biocontrol fungus for elongate hemlock scale in United States Christmas tree production areas.</title>
        <authorList>
            <person name="Barrett H."/>
            <person name="Lovett B."/>
            <person name="Macias A.M."/>
            <person name="Stajich J.E."/>
            <person name="Kasson M.T."/>
        </authorList>
    </citation>
    <scope>NUCLEOTIDE SEQUENCE</scope>
    <source>
        <strain evidence="4">ARSEF 14590</strain>
    </source>
</reference>
<dbReference type="EMBL" id="JASWJB010000017">
    <property type="protein sequence ID" value="KAK2612395.1"/>
    <property type="molecule type" value="Genomic_DNA"/>
</dbReference>
<dbReference type="InterPro" id="IPR016135">
    <property type="entry name" value="UBQ-conjugating_enzyme/RWD"/>
</dbReference>
<dbReference type="PROSITE" id="PS50181">
    <property type="entry name" value="FBOX"/>
    <property type="match status" value="1"/>
</dbReference>
<dbReference type="Gene3D" id="3.10.110.10">
    <property type="entry name" value="Ubiquitin Conjugating Enzyme"/>
    <property type="match status" value="1"/>
</dbReference>
<dbReference type="PROSITE" id="PS50127">
    <property type="entry name" value="UBC_2"/>
    <property type="match status" value="1"/>
</dbReference>
<feature type="domain" description="UBC core" evidence="2">
    <location>
        <begin position="12"/>
        <end position="167"/>
    </location>
</feature>
<accession>A0AAJ0CZL5</accession>
<proteinExistence type="predicted"/>
<feature type="domain" description="F-box" evidence="3">
    <location>
        <begin position="210"/>
        <end position="256"/>
    </location>
</feature>
<dbReference type="Proteomes" id="UP001251528">
    <property type="component" value="Unassembled WGS sequence"/>
</dbReference>
<dbReference type="PANTHER" id="PTHR24067">
    <property type="entry name" value="UBIQUITIN-CONJUGATING ENZYME E2"/>
    <property type="match status" value="1"/>
</dbReference>
<name>A0AAJ0CZL5_9HYPO</name>
<dbReference type="InterPro" id="IPR000608">
    <property type="entry name" value="UBC"/>
</dbReference>
<dbReference type="Pfam" id="PF00179">
    <property type="entry name" value="UQ_con"/>
    <property type="match status" value="1"/>
</dbReference>
<dbReference type="AlphaFoldDB" id="A0AAJ0CZL5"/>
<sequence>MAAPPNVGMTSESPSRLATRRRLLRDIAELQEKPYPNIKLHLVDLTKACLILTPEGYRRLHLTVHFKDDYPLSAPRVTIQTRIHHPNVYGSYICASILNTSEGYTPAYTLKGICIQLLSFFGSDSIEQIGGGWSVNLGDFRRHDLMEELDRPSFQCPDCRFDSTVVAVMAVKTGGRLSKKRVRQRAAKAAESAAALEACLSSQASQALPTASIADLPDELLLGTADYLDFEDLMSLSRAWPRVEALIQTYDLIRTRELQCFVLKQTYRHLLLGIGVSVSKGGKLQSEFDLLSGKAFHELHIRESVHGIPFQHWLPLPISYPHWRKVHPHMMECLTRLALRMKLPPNTSKANVIFDFMNEVVVRLNLDLEGQITTGRRRTSVEENGFIARKSTLRHASEKAIESYFHLYHLLLCLATGPGGNAVVEEANKMITSFMDGKRTKAHVPNLGHLLTALHISDVEVTDALRKAIITEAITRNVVWLLDGKGAGFAELGFLEDDEISHYRLKKTFQGSRTSYRLLMFSELFRRTVRPRTASTSSSRTDSRKSLVEVRNELFTRHGGPPVGAAAELASEVRRLQKIDGFPSFLREMGISAIPTPKNFTSVLRDTVRASVSNGYSREGEQKRLLSLRMARDEEMDAHAAAMKVWGPGKTWLCSGQVVSEVNSGKLTFFPQRKNDVNKPQGRRGVHS</sequence>
<organism evidence="4 5">
    <name type="scientific">Conoideocrella luteorostrata</name>
    <dbReference type="NCBI Taxonomy" id="1105319"/>
    <lineage>
        <taxon>Eukaryota</taxon>
        <taxon>Fungi</taxon>
        <taxon>Dikarya</taxon>
        <taxon>Ascomycota</taxon>
        <taxon>Pezizomycotina</taxon>
        <taxon>Sordariomycetes</taxon>
        <taxon>Hypocreomycetidae</taxon>
        <taxon>Hypocreales</taxon>
        <taxon>Clavicipitaceae</taxon>
        <taxon>Conoideocrella</taxon>
    </lineage>
</organism>